<keyword evidence="1" id="KW-1133">Transmembrane helix</keyword>
<dbReference type="EMBL" id="JAIMBW010000001">
    <property type="protein sequence ID" value="MBY4892240.1"/>
    <property type="molecule type" value="Genomic_DNA"/>
</dbReference>
<evidence type="ECO:0000313" key="2">
    <source>
        <dbReference type="EMBL" id="MBY4892240.1"/>
    </source>
</evidence>
<dbReference type="AlphaFoldDB" id="A0A975TWY2"/>
<evidence type="ECO:0000256" key="1">
    <source>
        <dbReference type="SAM" id="Phobius"/>
    </source>
</evidence>
<keyword evidence="4" id="KW-1185">Reference proteome</keyword>
<name>A0A975TWY2_9RHOB</name>
<dbReference type="EMBL" id="CP078073">
    <property type="protein sequence ID" value="QXL88993.1"/>
    <property type="molecule type" value="Genomic_DNA"/>
</dbReference>
<sequence length="110" mass="10958">MKKLIFHGALLNLTLLVAFAVAPVALLVSGPAEPGQVALVIAPSAGAAAIVATLGGQEVGPMRAPFGVLAVLSAPEAARDLGAWAVLDGSVLARLCGIDVNEYQAGTEDA</sequence>
<dbReference type="RefSeq" id="WP_257892051.1">
    <property type="nucleotide sequence ID" value="NZ_JAIMBW010000001.1"/>
</dbReference>
<evidence type="ECO:0000313" key="4">
    <source>
        <dbReference type="Proteomes" id="UP000693972"/>
    </source>
</evidence>
<keyword evidence="1" id="KW-0472">Membrane</keyword>
<accession>A0A975TWY2</accession>
<reference evidence="3 4" key="1">
    <citation type="submission" date="2021-07" db="EMBL/GenBank/DDBJ databases">
        <title>Karlodiniumbacter phycospheric gen. nov., sp. nov., a phycosphere bacterium isolated from karlodinium veneficum.</title>
        <authorList>
            <person name="Peng Y."/>
            <person name="Jiang L."/>
            <person name="Lee J."/>
        </authorList>
    </citation>
    <scope>NUCLEOTIDE SEQUENCE</scope>
    <source>
        <strain evidence="3 4">N5</strain>
    </source>
</reference>
<feature type="transmembrane region" description="Helical" evidence="1">
    <location>
        <begin position="37"/>
        <end position="56"/>
    </location>
</feature>
<organism evidence="3">
    <name type="scientific">Gymnodinialimonas phycosphaerae</name>
    <dbReference type="NCBI Taxonomy" id="2841589"/>
    <lineage>
        <taxon>Bacteria</taxon>
        <taxon>Pseudomonadati</taxon>
        <taxon>Pseudomonadota</taxon>
        <taxon>Alphaproteobacteria</taxon>
        <taxon>Rhodobacterales</taxon>
        <taxon>Paracoccaceae</taxon>
        <taxon>Gymnodinialimonas</taxon>
    </lineage>
</organism>
<proteinExistence type="predicted"/>
<evidence type="ECO:0000313" key="3">
    <source>
        <dbReference type="EMBL" id="QXL88993.1"/>
    </source>
</evidence>
<gene>
    <name evidence="2" type="ORF">KUL25_05620</name>
    <name evidence="3" type="ORF">KUL25_05625</name>
</gene>
<protein>
    <submittedName>
        <fullName evidence="3">Uncharacterized protein</fullName>
    </submittedName>
</protein>
<keyword evidence="1" id="KW-0812">Transmembrane</keyword>
<dbReference type="Proteomes" id="UP000693972">
    <property type="component" value="Unassembled WGS sequence"/>
</dbReference>